<comment type="caution">
    <text evidence="10">The sequence shown here is derived from an EMBL/GenBank/DDBJ whole genome shotgun (WGS) entry which is preliminary data.</text>
</comment>
<dbReference type="PANTHER" id="PTHR43791:SF64">
    <property type="entry name" value="MAJOR FACILITATOR SUPERFAMILY (MFS) PROFILE DOMAIN-CONTAINING PROTEIN"/>
    <property type="match status" value="1"/>
</dbReference>
<feature type="transmembrane region" description="Helical" evidence="8">
    <location>
        <begin position="95"/>
        <end position="119"/>
    </location>
</feature>
<feature type="transmembrane region" description="Helical" evidence="8">
    <location>
        <begin position="220"/>
        <end position="244"/>
    </location>
</feature>
<protein>
    <submittedName>
        <fullName evidence="10">Major facilitator superfamily transporter</fullName>
    </submittedName>
</protein>
<feature type="transmembrane region" description="Helical" evidence="8">
    <location>
        <begin position="155"/>
        <end position="176"/>
    </location>
</feature>
<feature type="transmembrane region" description="Helical" evidence="8">
    <location>
        <begin position="385"/>
        <end position="403"/>
    </location>
</feature>
<evidence type="ECO:0000256" key="3">
    <source>
        <dbReference type="ARBA" id="ARBA00022692"/>
    </source>
</evidence>
<dbReference type="GO" id="GO:0022857">
    <property type="term" value="F:transmembrane transporter activity"/>
    <property type="evidence" value="ECO:0007669"/>
    <property type="project" value="InterPro"/>
</dbReference>
<organism evidence="10 11">
    <name type="scientific">Colletotrichum nymphaeae SA-01</name>
    <dbReference type="NCBI Taxonomy" id="1460502"/>
    <lineage>
        <taxon>Eukaryota</taxon>
        <taxon>Fungi</taxon>
        <taxon>Dikarya</taxon>
        <taxon>Ascomycota</taxon>
        <taxon>Pezizomycotina</taxon>
        <taxon>Sordariomycetes</taxon>
        <taxon>Hypocreomycetidae</taxon>
        <taxon>Glomerellales</taxon>
        <taxon>Glomerellaceae</taxon>
        <taxon>Colletotrichum</taxon>
        <taxon>Colletotrichum acutatum species complex</taxon>
    </lineage>
</organism>
<dbReference type="AlphaFoldDB" id="A0A135SZY8"/>
<keyword evidence="11" id="KW-1185">Reference proteome</keyword>
<keyword evidence="2" id="KW-0813">Transport</keyword>
<dbReference type="PANTHER" id="PTHR43791">
    <property type="entry name" value="PERMEASE-RELATED"/>
    <property type="match status" value="1"/>
</dbReference>
<evidence type="ECO:0000256" key="4">
    <source>
        <dbReference type="ARBA" id="ARBA00022989"/>
    </source>
</evidence>
<comment type="subcellular location">
    <subcellularLocation>
        <location evidence="1">Membrane</location>
        <topology evidence="1">Multi-pass membrane protein</topology>
    </subcellularLocation>
</comment>
<dbReference type="EMBL" id="JEMN01001288">
    <property type="protein sequence ID" value="KXH41425.1"/>
    <property type="molecule type" value="Genomic_DNA"/>
</dbReference>
<reference evidence="10 11" key="1">
    <citation type="submission" date="2014-02" db="EMBL/GenBank/DDBJ databases">
        <title>The genome sequence of Colletotrichum nymphaeae SA-01.</title>
        <authorList>
            <person name="Baroncelli R."/>
            <person name="Thon M.R."/>
        </authorList>
    </citation>
    <scope>NUCLEOTIDE SEQUENCE [LARGE SCALE GENOMIC DNA]</scope>
    <source>
        <strain evidence="10 11">SA-01</strain>
    </source>
</reference>
<evidence type="ECO:0000256" key="7">
    <source>
        <dbReference type="SAM" id="MobiDB-lite"/>
    </source>
</evidence>
<evidence type="ECO:0000313" key="11">
    <source>
        <dbReference type="Proteomes" id="UP000070054"/>
    </source>
</evidence>
<name>A0A135SZY8_9PEZI</name>
<dbReference type="FunFam" id="1.20.1250.20:FF:000065">
    <property type="entry name" value="Putative MFS pantothenate transporter"/>
    <property type="match status" value="1"/>
</dbReference>
<dbReference type="SUPFAM" id="SSF103473">
    <property type="entry name" value="MFS general substrate transporter"/>
    <property type="match status" value="1"/>
</dbReference>
<dbReference type="PROSITE" id="PS50850">
    <property type="entry name" value="MFS"/>
    <property type="match status" value="1"/>
</dbReference>
<accession>A0A135SZY8</accession>
<feature type="transmembrane region" description="Helical" evidence="8">
    <location>
        <begin position="354"/>
        <end position="373"/>
    </location>
</feature>
<evidence type="ECO:0000256" key="6">
    <source>
        <dbReference type="ARBA" id="ARBA00037968"/>
    </source>
</evidence>
<feature type="compositionally biased region" description="Basic and acidic residues" evidence="7">
    <location>
        <begin position="508"/>
        <end position="523"/>
    </location>
</feature>
<dbReference type="GO" id="GO:0016020">
    <property type="term" value="C:membrane"/>
    <property type="evidence" value="ECO:0007669"/>
    <property type="project" value="UniProtKB-SubCell"/>
</dbReference>
<feature type="region of interest" description="Disordered" evidence="7">
    <location>
        <begin position="1"/>
        <end position="40"/>
    </location>
</feature>
<feature type="transmembrane region" description="Helical" evidence="8">
    <location>
        <begin position="415"/>
        <end position="433"/>
    </location>
</feature>
<feature type="transmembrane region" description="Helical" evidence="8">
    <location>
        <begin position="125"/>
        <end position="143"/>
    </location>
</feature>
<evidence type="ECO:0000256" key="5">
    <source>
        <dbReference type="ARBA" id="ARBA00023136"/>
    </source>
</evidence>
<evidence type="ECO:0000256" key="8">
    <source>
        <dbReference type="SAM" id="Phobius"/>
    </source>
</evidence>
<keyword evidence="4 8" id="KW-1133">Transmembrane helix</keyword>
<dbReference type="Proteomes" id="UP000070054">
    <property type="component" value="Unassembled WGS sequence"/>
</dbReference>
<sequence length="551" mass="61164">MGVPEQNPIPIAAELPPAQQKDDGSGSESVITPAASNRKDDIDPKDERAFLWRLDLFFLTIGFLGYMFKYIDQTNISNAYVSGMKEDLNLLGNELNYFTTFFNIGYMIMLYPSCIIISHFGPSKWLPACELIWGILTCCLSLVTSAKQVYGLRFLIGFFEGTAWPGYFTLISQWYMPHEVALRMSLYNIAQPAGAMLSGAMQGALSTNFEGLHGRSGWRWAFIINGVCTIAVALAAFFILPGYVSPFVLPMDFHEVPKTELLTNEKPERPNPLAKFYLKPKHIDIALARARRVGRKPQIGITIKSFVRCFSFWQLWAFAIAWPIGGNFTPASYFNLWLKSLKNADGSVKYSVAMLNYLPIIGQAVQLVAELLFSGLSDYFGVRLPFLLLHSVINITSQIILIIRPSNQQAYMAGWYMNYIGAVSTMLLCSWASAHLQGEPEVRTVLFASGTVLAYIMSAFIPIAAFPASEAPHWRIGAKLYLAFALVSAVIFVGIHFAFKWEEKKKAKEAVKEDSTGEPDHAHSGVKSADSGEIASTVAGEEALGKFQDKP</sequence>
<evidence type="ECO:0000256" key="2">
    <source>
        <dbReference type="ARBA" id="ARBA00022448"/>
    </source>
</evidence>
<dbReference type="InterPro" id="IPR011701">
    <property type="entry name" value="MFS"/>
</dbReference>
<feature type="transmembrane region" description="Helical" evidence="8">
    <location>
        <begin position="50"/>
        <end position="68"/>
    </location>
</feature>
<feature type="region of interest" description="Disordered" evidence="7">
    <location>
        <begin position="508"/>
        <end position="533"/>
    </location>
</feature>
<feature type="transmembrane region" description="Helical" evidence="8">
    <location>
        <begin position="313"/>
        <end position="334"/>
    </location>
</feature>
<evidence type="ECO:0000313" key="10">
    <source>
        <dbReference type="EMBL" id="KXH41425.1"/>
    </source>
</evidence>
<keyword evidence="3 8" id="KW-0812">Transmembrane</keyword>
<feature type="transmembrane region" description="Helical" evidence="8">
    <location>
        <begin position="445"/>
        <end position="468"/>
    </location>
</feature>
<keyword evidence="5 8" id="KW-0472">Membrane</keyword>
<dbReference type="OrthoDB" id="3639251at2759"/>
<comment type="similarity">
    <text evidence="6">Belongs to the major facilitator superfamily. Allantoate permease family.</text>
</comment>
<feature type="transmembrane region" description="Helical" evidence="8">
    <location>
        <begin position="480"/>
        <end position="499"/>
    </location>
</feature>
<proteinExistence type="inferred from homology"/>
<evidence type="ECO:0000259" key="9">
    <source>
        <dbReference type="PROSITE" id="PS50850"/>
    </source>
</evidence>
<feature type="domain" description="Major facilitator superfamily (MFS) profile" evidence="9">
    <location>
        <begin position="58"/>
        <end position="506"/>
    </location>
</feature>
<dbReference type="Pfam" id="PF07690">
    <property type="entry name" value="MFS_1"/>
    <property type="match status" value="1"/>
</dbReference>
<dbReference type="Gene3D" id="1.20.1250.20">
    <property type="entry name" value="MFS general substrate transporter like domains"/>
    <property type="match status" value="2"/>
</dbReference>
<dbReference type="InterPro" id="IPR020846">
    <property type="entry name" value="MFS_dom"/>
</dbReference>
<dbReference type="InterPro" id="IPR036259">
    <property type="entry name" value="MFS_trans_sf"/>
</dbReference>
<evidence type="ECO:0000256" key="1">
    <source>
        <dbReference type="ARBA" id="ARBA00004141"/>
    </source>
</evidence>
<gene>
    <name evidence="10" type="ORF">CNYM01_02610</name>
</gene>